<feature type="compositionally biased region" description="Basic and acidic residues" evidence="1">
    <location>
        <begin position="61"/>
        <end position="74"/>
    </location>
</feature>
<feature type="region of interest" description="Disordered" evidence="1">
    <location>
        <begin position="39"/>
        <end position="75"/>
    </location>
</feature>
<keyword evidence="2" id="KW-0808">Transferase</keyword>
<feature type="region of interest" description="Disordered" evidence="1">
    <location>
        <begin position="1"/>
        <end position="24"/>
    </location>
</feature>
<sequence>MAVEEGNQAAGVDVKGDGRRERDGVVRLEARQVHGRATELAGRDVAATEEGDQAASIDIEGDGRSKREREEGRDGVMLPSKDVNFVGYTYKNFEIVNDHEVLGIGAELRKKSNKPKRPTIKSLFDMDMAAAPNQPVQGSFLKLLPTQMEVPEGAESSSHSSSSSLDQSQSRYR</sequence>
<evidence type="ECO:0000313" key="2">
    <source>
        <dbReference type="EMBL" id="URE07935.1"/>
    </source>
</evidence>
<dbReference type="GO" id="GO:0016301">
    <property type="term" value="F:kinase activity"/>
    <property type="evidence" value="ECO:0007669"/>
    <property type="project" value="UniProtKB-KW"/>
</dbReference>
<accession>A0A9E7G582</accession>
<evidence type="ECO:0000256" key="1">
    <source>
        <dbReference type="SAM" id="MobiDB-lite"/>
    </source>
</evidence>
<name>A0A9E7G582_9LILI</name>
<dbReference type="AlphaFoldDB" id="A0A9E7G582"/>
<organism evidence="2 3">
    <name type="scientific">Musa troglodytarum</name>
    <name type="common">fe'i banana</name>
    <dbReference type="NCBI Taxonomy" id="320322"/>
    <lineage>
        <taxon>Eukaryota</taxon>
        <taxon>Viridiplantae</taxon>
        <taxon>Streptophyta</taxon>
        <taxon>Embryophyta</taxon>
        <taxon>Tracheophyta</taxon>
        <taxon>Spermatophyta</taxon>
        <taxon>Magnoliopsida</taxon>
        <taxon>Liliopsida</taxon>
        <taxon>Zingiberales</taxon>
        <taxon>Musaceae</taxon>
        <taxon>Musa</taxon>
    </lineage>
</organism>
<feature type="compositionally biased region" description="Low complexity" evidence="1">
    <location>
        <begin position="156"/>
        <end position="173"/>
    </location>
</feature>
<proteinExistence type="predicted"/>
<dbReference type="OrthoDB" id="3638488at2759"/>
<protein>
    <submittedName>
        <fullName evidence="2">Protein kinase C terminal domain</fullName>
    </submittedName>
</protein>
<feature type="compositionally biased region" description="Basic and acidic residues" evidence="1">
    <location>
        <begin position="14"/>
        <end position="24"/>
    </location>
</feature>
<feature type="region of interest" description="Disordered" evidence="1">
    <location>
        <begin position="147"/>
        <end position="173"/>
    </location>
</feature>
<gene>
    <name evidence="2" type="ORF">MUK42_21457</name>
</gene>
<keyword evidence="2" id="KW-0418">Kinase</keyword>
<dbReference type="EMBL" id="CP097507">
    <property type="protein sequence ID" value="URE07935.1"/>
    <property type="molecule type" value="Genomic_DNA"/>
</dbReference>
<reference evidence="2" key="1">
    <citation type="submission" date="2022-05" db="EMBL/GenBank/DDBJ databases">
        <title>The Musa troglodytarum L. genome provides insights into the mechanism of non-climacteric behaviour and enrichment of carotenoids.</title>
        <authorList>
            <person name="Wang J."/>
        </authorList>
    </citation>
    <scope>NUCLEOTIDE SEQUENCE</scope>
    <source>
        <tissue evidence="2">Leaf</tissue>
    </source>
</reference>
<keyword evidence="3" id="KW-1185">Reference proteome</keyword>
<dbReference type="Proteomes" id="UP001055439">
    <property type="component" value="Chromosome 5"/>
</dbReference>
<evidence type="ECO:0000313" key="3">
    <source>
        <dbReference type="Proteomes" id="UP001055439"/>
    </source>
</evidence>